<name>A0A8U8BAV8_GEOPR</name>
<dbReference type="AlphaFoldDB" id="A0A8U8BAV8"/>
<keyword evidence="3" id="KW-1185">Reference proteome</keyword>
<evidence type="ECO:0000313" key="3">
    <source>
        <dbReference type="Proteomes" id="UP000694382"/>
    </source>
</evidence>
<evidence type="ECO:0000256" key="1">
    <source>
        <dbReference type="SAM" id="MobiDB-lite"/>
    </source>
</evidence>
<sequence length="133" mass="14102">IPATTSASTEVGEIFSAAGATFIRLGELTMQLYPETDGSPAAAKRKAYEDSRVPLPCPATNSPKKGPRKSPPRSGREAPHDLPGSSAADRAGVMKDSVAELKETLAQRRTGGEAQQKCFQSWFKVSKDNGLIA</sequence>
<accession>A0A8U8BAV8</accession>
<organism evidence="2 3">
    <name type="scientific">Geospiza parvula</name>
    <name type="common">Small tree-finch</name>
    <name type="synonym">Camarhynchus parvulus</name>
    <dbReference type="NCBI Taxonomy" id="87175"/>
    <lineage>
        <taxon>Eukaryota</taxon>
        <taxon>Metazoa</taxon>
        <taxon>Chordata</taxon>
        <taxon>Craniata</taxon>
        <taxon>Vertebrata</taxon>
        <taxon>Euteleostomi</taxon>
        <taxon>Archelosauria</taxon>
        <taxon>Archosauria</taxon>
        <taxon>Dinosauria</taxon>
        <taxon>Saurischia</taxon>
        <taxon>Theropoda</taxon>
        <taxon>Coelurosauria</taxon>
        <taxon>Aves</taxon>
        <taxon>Neognathae</taxon>
        <taxon>Neoaves</taxon>
        <taxon>Telluraves</taxon>
        <taxon>Australaves</taxon>
        <taxon>Passeriformes</taxon>
        <taxon>Thraupidae</taxon>
        <taxon>Camarhynchus</taxon>
    </lineage>
</organism>
<reference evidence="2" key="2">
    <citation type="submission" date="2025-08" db="UniProtKB">
        <authorList>
            <consortium name="Ensembl"/>
        </authorList>
    </citation>
    <scope>IDENTIFICATION</scope>
</reference>
<proteinExistence type="predicted"/>
<reference evidence="2" key="3">
    <citation type="submission" date="2025-09" db="UniProtKB">
        <authorList>
            <consortium name="Ensembl"/>
        </authorList>
    </citation>
    <scope>IDENTIFICATION</scope>
</reference>
<evidence type="ECO:0000313" key="2">
    <source>
        <dbReference type="Ensembl" id="ENSCPVP00000027325.1"/>
    </source>
</evidence>
<dbReference type="Proteomes" id="UP000694382">
    <property type="component" value="Chromosome 20"/>
</dbReference>
<protein>
    <submittedName>
        <fullName evidence="2">Uncharacterized protein</fullName>
    </submittedName>
</protein>
<dbReference type="Ensembl" id="ENSCPVT00000026970.1">
    <property type="protein sequence ID" value="ENSCPVP00000027325.1"/>
    <property type="gene ID" value="ENSCPVG00000017501.1"/>
</dbReference>
<reference evidence="2" key="1">
    <citation type="submission" date="2020-02" db="EMBL/GenBank/DDBJ databases">
        <authorList>
            <person name="Enbody D E."/>
            <person name="Pettersson E M."/>
        </authorList>
    </citation>
    <scope>NUCLEOTIDE SEQUENCE [LARGE SCALE GENOMIC DNA]</scope>
</reference>
<feature type="region of interest" description="Disordered" evidence="1">
    <location>
        <begin position="35"/>
        <end position="96"/>
    </location>
</feature>